<feature type="compositionally biased region" description="Polar residues" evidence="1">
    <location>
        <begin position="28"/>
        <end position="44"/>
    </location>
</feature>
<accession>A0A2H0UJE1</accession>
<proteinExistence type="predicted"/>
<reference evidence="3" key="1">
    <citation type="submission" date="2017-09" db="EMBL/GenBank/DDBJ databases">
        <title>Depth-based differentiation of microbial function through sediment-hosted aquifers and enrichment of novel symbionts in the deep terrestrial subsurface.</title>
        <authorList>
            <person name="Probst A.J."/>
            <person name="Ladd B."/>
            <person name="Jarett J.K."/>
            <person name="Geller-Mcgrath D.E."/>
            <person name="Sieber C.M.K."/>
            <person name="Emerson J.B."/>
            <person name="Anantharaman K."/>
            <person name="Thomas B.C."/>
            <person name="Malmstrom R."/>
            <person name="Stieglmeier M."/>
            <person name="Klingl A."/>
            <person name="Woyke T."/>
            <person name="Ryan C.M."/>
            <person name="Banfield J.F."/>
        </authorList>
    </citation>
    <scope>NUCLEOTIDE SEQUENCE [LARGE SCALE GENOMIC DNA]</scope>
</reference>
<feature type="compositionally biased region" description="Gly residues" evidence="1">
    <location>
        <begin position="1"/>
        <end position="11"/>
    </location>
</feature>
<dbReference type="AlphaFoldDB" id="A0A2H0UJE1"/>
<name>A0A2H0UJE1_9BACT</name>
<dbReference type="Proteomes" id="UP000229612">
    <property type="component" value="Unassembled WGS sequence"/>
</dbReference>
<comment type="caution">
    <text evidence="2">The sequence shown here is derived from an EMBL/GenBank/DDBJ whole genome shotgun (WGS) entry which is preliminary data.</text>
</comment>
<protein>
    <submittedName>
        <fullName evidence="2">Uncharacterized protein</fullName>
    </submittedName>
</protein>
<feature type="region of interest" description="Disordered" evidence="1">
    <location>
        <begin position="1"/>
        <end position="57"/>
    </location>
</feature>
<gene>
    <name evidence="2" type="ORF">COU14_01765</name>
</gene>
<evidence type="ECO:0000313" key="3">
    <source>
        <dbReference type="Proteomes" id="UP000229612"/>
    </source>
</evidence>
<organism evidence="2 3">
    <name type="scientific">Candidatus Kaiserbacteria bacterium CG10_big_fil_rev_8_21_14_0_10_44_10</name>
    <dbReference type="NCBI Taxonomy" id="1974606"/>
    <lineage>
        <taxon>Bacteria</taxon>
        <taxon>Candidatus Kaiseribacteriota</taxon>
    </lineage>
</organism>
<evidence type="ECO:0000256" key="1">
    <source>
        <dbReference type="SAM" id="MobiDB-lite"/>
    </source>
</evidence>
<dbReference type="EMBL" id="PFBG01000019">
    <property type="protein sequence ID" value="PIR85915.1"/>
    <property type="molecule type" value="Genomic_DNA"/>
</dbReference>
<sequence>MTGGTESGHAGGTYSHGSGYKIDLDDTSGLTNHIKSNYTRSGTRSGDGAILYTDPSRPGVEYALEGDHWDITVR</sequence>
<evidence type="ECO:0000313" key="2">
    <source>
        <dbReference type="EMBL" id="PIR85915.1"/>
    </source>
</evidence>